<sequence length="171" mass="19694">MRKRLGYTALEQLRGAGECSTKFCFIVKNERKSGQLQPPIIDSQAYLLGYLITSKYSCIRESNLNRWRCSSPGLIFRRSAAGFDRKPRSGRPTWQIPDFISHSRSGLLTKPAFFPGESIRFWKLFWIATVQLGKCPEQGHLGPTLSQFRGRGQLNIFFGCRESKWFWEHAV</sequence>
<keyword evidence="2" id="KW-1185">Reference proteome</keyword>
<organism evidence="1 2">
    <name type="scientific">Caerostris extrusa</name>
    <name type="common">Bark spider</name>
    <name type="synonym">Caerostris bankana</name>
    <dbReference type="NCBI Taxonomy" id="172846"/>
    <lineage>
        <taxon>Eukaryota</taxon>
        <taxon>Metazoa</taxon>
        <taxon>Ecdysozoa</taxon>
        <taxon>Arthropoda</taxon>
        <taxon>Chelicerata</taxon>
        <taxon>Arachnida</taxon>
        <taxon>Araneae</taxon>
        <taxon>Araneomorphae</taxon>
        <taxon>Entelegynae</taxon>
        <taxon>Araneoidea</taxon>
        <taxon>Araneidae</taxon>
        <taxon>Caerostris</taxon>
    </lineage>
</organism>
<proteinExistence type="predicted"/>
<evidence type="ECO:0000313" key="1">
    <source>
        <dbReference type="EMBL" id="GIY92815.1"/>
    </source>
</evidence>
<protein>
    <submittedName>
        <fullName evidence="1">Uncharacterized protein</fullName>
    </submittedName>
</protein>
<comment type="caution">
    <text evidence="1">The sequence shown here is derived from an EMBL/GenBank/DDBJ whole genome shotgun (WGS) entry which is preliminary data.</text>
</comment>
<evidence type="ECO:0000313" key="2">
    <source>
        <dbReference type="Proteomes" id="UP001054945"/>
    </source>
</evidence>
<accession>A0AAV4XCH6</accession>
<dbReference type="Proteomes" id="UP001054945">
    <property type="component" value="Unassembled WGS sequence"/>
</dbReference>
<dbReference type="EMBL" id="BPLR01000200">
    <property type="protein sequence ID" value="GIY92815.1"/>
    <property type="molecule type" value="Genomic_DNA"/>
</dbReference>
<name>A0AAV4XCH6_CAEEX</name>
<reference evidence="1 2" key="1">
    <citation type="submission" date="2021-06" db="EMBL/GenBank/DDBJ databases">
        <title>Caerostris extrusa draft genome.</title>
        <authorList>
            <person name="Kono N."/>
            <person name="Arakawa K."/>
        </authorList>
    </citation>
    <scope>NUCLEOTIDE SEQUENCE [LARGE SCALE GENOMIC DNA]</scope>
</reference>
<gene>
    <name evidence="1" type="ORF">CEXT_706131</name>
</gene>
<dbReference type="AlphaFoldDB" id="A0AAV4XCH6"/>